<comment type="caution">
    <text evidence="1">The sequence shown here is derived from an EMBL/GenBank/DDBJ whole genome shotgun (WGS) entry which is preliminary data.</text>
</comment>
<dbReference type="Pfam" id="PF05534">
    <property type="entry name" value="HicB"/>
    <property type="match status" value="1"/>
</dbReference>
<dbReference type="EMBL" id="AZHX01001694">
    <property type="protein sequence ID" value="ETX00777.1"/>
    <property type="molecule type" value="Genomic_DNA"/>
</dbReference>
<accession>W4LTP3</accession>
<reference evidence="1 2" key="1">
    <citation type="journal article" date="2014" name="Nature">
        <title>An environmental bacterial taxon with a large and distinct metabolic repertoire.</title>
        <authorList>
            <person name="Wilson M.C."/>
            <person name="Mori T."/>
            <person name="Ruckert C."/>
            <person name="Uria A.R."/>
            <person name="Helf M.J."/>
            <person name="Takada K."/>
            <person name="Gernert C."/>
            <person name="Steffens U.A."/>
            <person name="Heycke N."/>
            <person name="Schmitt S."/>
            <person name="Rinke C."/>
            <person name="Helfrich E.J."/>
            <person name="Brachmann A.O."/>
            <person name="Gurgui C."/>
            <person name="Wakimoto T."/>
            <person name="Kracht M."/>
            <person name="Crusemann M."/>
            <person name="Hentschel U."/>
            <person name="Abe I."/>
            <person name="Matsunaga S."/>
            <person name="Kalinowski J."/>
            <person name="Takeyama H."/>
            <person name="Piel J."/>
        </authorList>
    </citation>
    <scope>NUCLEOTIDE SEQUENCE [LARGE SCALE GENOMIC DNA]</scope>
    <source>
        <strain evidence="2">TSY2</strain>
    </source>
</reference>
<evidence type="ECO:0000313" key="1">
    <source>
        <dbReference type="EMBL" id="ETX00777.1"/>
    </source>
</evidence>
<organism evidence="1 2">
    <name type="scientific">Candidatus Entotheonella gemina</name>
    <dbReference type="NCBI Taxonomy" id="1429439"/>
    <lineage>
        <taxon>Bacteria</taxon>
        <taxon>Pseudomonadati</taxon>
        <taxon>Nitrospinota/Tectimicrobiota group</taxon>
        <taxon>Candidatus Tectimicrobiota</taxon>
        <taxon>Candidatus Entotheonellia</taxon>
        <taxon>Candidatus Entotheonellales</taxon>
        <taxon>Candidatus Entotheonellaceae</taxon>
        <taxon>Candidatus Entotheonella</taxon>
    </lineage>
</organism>
<keyword evidence="2" id="KW-1185">Reference proteome</keyword>
<dbReference type="InterPro" id="IPR008651">
    <property type="entry name" value="Uncharacterised_HicB"/>
</dbReference>
<dbReference type="HOGENOM" id="CLU_146547_0_0_7"/>
<name>W4LTP3_9BACT</name>
<gene>
    <name evidence="1" type="ORF">ETSY2_38500</name>
</gene>
<dbReference type="Proteomes" id="UP000019140">
    <property type="component" value="Unassembled WGS sequence"/>
</dbReference>
<protein>
    <submittedName>
        <fullName evidence="1">Uncharacterized protein</fullName>
    </submittedName>
</protein>
<proteinExistence type="predicted"/>
<sequence>MLILGWQAQIESSYMAFTVNIEPELEMQLQLEAAKHGIDVNDYIVKAIQERLLRDQKNEIPCLSESESELLQKINLGLSVEMWQRYRVLIEKRRDEKLTPDEQNELIQISDQLEELNASRMEHLIKLAQIRNLSLRDLMQQLGITPTDI</sequence>
<dbReference type="AlphaFoldDB" id="W4LTP3"/>
<evidence type="ECO:0000313" key="2">
    <source>
        <dbReference type="Proteomes" id="UP000019140"/>
    </source>
</evidence>